<dbReference type="PROSITE" id="PS50109">
    <property type="entry name" value="HIS_KIN"/>
    <property type="match status" value="1"/>
</dbReference>
<dbReference type="GO" id="GO:0000155">
    <property type="term" value="F:phosphorelay sensor kinase activity"/>
    <property type="evidence" value="ECO:0007669"/>
    <property type="project" value="TreeGrafter"/>
</dbReference>
<dbReference type="Gene3D" id="3.30.565.10">
    <property type="entry name" value="Histidine kinase-like ATPase, C-terminal domain"/>
    <property type="match status" value="1"/>
</dbReference>
<gene>
    <name evidence="3" type="ORF">JF922_26080</name>
</gene>
<dbReference type="InterPro" id="IPR029016">
    <property type="entry name" value="GAF-like_dom_sf"/>
</dbReference>
<organism evidence="3 4">
    <name type="scientific">Candidatus Nephthysia bennettiae</name>
    <dbReference type="NCBI Taxonomy" id="3127016"/>
    <lineage>
        <taxon>Bacteria</taxon>
        <taxon>Bacillati</taxon>
        <taxon>Candidatus Dormiibacterota</taxon>
        <taxon>Candidatus Dormibacteria</taxon>
        <taxon>Candidatus Dormibacterales</taxon>
        <taxon>Candidatus Dormibacteraceae</taxon>
        <taxon>Candidatus Nephthysia</taxon>
    </lineage>
</organism>
<dbReference type="Pfam" id="PF01590">
    <property type="entry name" value="GAF"/>
    <property type="match status" value="1"/>
</dbReference>
<dbReference type="InterPro" id="IPR003594">
    <property type="entry name" value="HATPase_dom"/>
</dbReference>
<name>A0A934KD67_9BACT</name>
<dbReference type="AlphaFoldDB" id="A0A934KD67"/>
<reference evidence="3" key="1">
    <citation type="submission" date="2020-10" db="EMBL/GenBank/DDBJ databases">
        <title>Ca. Dormibacterota MAGs.</title>
        <authorList>
            <person name="Montgomery K."/>
        </authorList>
    </citation>
    <scope>NUCLEOTIDE SEQUENCE [LARGE SCALE GENOMIC DNA]</scope>
    <source>
        <strain evidence="3">SC8812_S17_10</strain>
    </source>
</reference>
<accession>A0A934KD67</accession>
<dbReference type="GO" id="GO:0005886">
    <property type="term" value="C:plasma membrane"/>
    <property type="evidence" value="ECO:0007669"/>
    <property type="project" value="TreeGrafter"/>
</dbReference>
<dbReference type="SUPFAM" id="SSF55874">
    <property type="entry name" value="ATPase domain of HSP90 chaperone/DNA topoisomerase II/histidine kinase"/>
    <property type="match status" value="1"/>
</dbReference>
<dbReference type="Pfam" id="PF02518">
    <property type="entry name" value="HATPase_c"/>
    <property type="match status" value="1"/>
</dbReference>
<comment type="caution">
    <text evidence="3">The sequence shown here is derived from an EMBL/GenBank/DDBJ whole genome shotgun (WGS) entry which is preliminary data.</text>
</comment>
<dbReference type="Proteomes" id="UP000612893">
    <property type="component" value="Unassembled WGS sequence"/>
</dbReference>
<keyword evidence="1" id="KW-0808">Transferase</keyword>
<evidence type="ECO:0000256" key="1">
    <source>
        <dbReference type="ARBA" id="ARBA00022777"/>
    </source>
</evidence>
<dbReference type="Gene3D" id="3.30.450.40">
    <property type="match status" value="1"/>
</dbReference>
<feature type="domain" description="Histidine kinase" evidence="2">
    <location>
        <begin position="226"/>
        <end position="423"/>
    </location>
</feature>
<dbReference type="SUPFAM" id="SSF55781">
    <property type="entry name" value="GAF domain-like"/>
    <property type="match status" value="1"/>
</dbReference>
<dbReference type="PANTHER" id="PTHR45569:SF1">
    <property type="entry name" value="SENSOR PROTEIN KDPD"/>
    <property type="match status" value="1"/>
</dbReference>
<dbReference type="PANTHER" id="PTHR45569">
    <property type="entry name" value="SENSOR PROTEIN KDPD"/>
    <property type="match status" value="1"/>
</dbReference>
<evidence type="ECO:0000313" key="3">
    <source>
        <dbReference type="EMBL" id="MBJ7601532.1"/>
    </source>
</evidence>
<evidence type="ECO:0000313" key="4">
    <source>
        <dbReference type="Proteomes" id="UP000612893"/>
    </source>
</evidence>
<sequence>MEPKSGTRDGLSVKQVPQVAAAPAFALDGLERGSARRRVVEKYRQRGAQAELTFLRRLLATSAAAVDHPSLLRAVIDETREATRSDVCSLYLWEPELAELVLTATNGLSKDGIGRARLRLGQGITGAVAEQGRPLSVPDVRLDPRFEWIQGLDQERFLSMLSVPVLVGDRLVGVLNVQTSEVRHHRPDEVELLMAIGGHVAGIIQKSALLEELRLLHRQRTELLTTLGHEIGSALTVARSHLRGVISRAGPELREPAILAAEELDVVQEHSRRALRALEMEAGESPLHLRVTDPVRVARQAARRLRAMAPGRVQTHWSASAALVRCDPEAIERALLNIADDALRSSPPDQPILLEVEVSAGRVGLAVHDRRDRAGASVRDGGAAGGQRLQMVRRIAEGHGGTLAVRPRAGGGTVVAIELAAEEVS</sequence>
<dbReference type="InterPro" id="IPR052023">
    <property type="entry name" value="Histidine_kinase_KdpD"/>
</dbReference>
<dbReference type="InterPro" id="IPR036890">
    <property type="entry name" value="HATPase_C_sf"/>
</dbReference>
<keyword evidence="4" id="KW-1185">Reference proteome</keyword>
<evidence type="ECO:0000259" key="2">
    <source>
        <dbReference type="PROSITE" id="PS50109"/>
    </source>
</evidence>
<dbReference type="InterPro" id="IPR003018">
    <property type="entry name" value="GAF"/>
</dbReference>
<keyword evidence="1" id="KW-0418">Kinase</keyword>
<dbReference type="InterPro" id="IPR005467">
    <property type="entry name" value="His_kinase_dom"/>
</dbReference>
<dbReference type="SMART" id="SM00065">
    <property type="entry name" value="GAF"/>
    <property type="match status" value="1"/>
</dbReference>
<dbReference type="EMBL" id="JAEKNR010000249">
    <property type="protein sequence ID" value="MBJ7601532.1"/>
    <property type="molecule type" value="Genomic_DNA"/>
</dbReference>
<proteinExistence type="predicted"/>
<protein>
    <submittedName>
        <fullName evidence="3">GAF domain-containing protein</fullName>
    </submittedName>
</protein>